<feature type="signal peptide" evidence="3">
    <location>
        <begin position="1"/>
        <end position="31"/>
    </location>
</feature>
<sequence length="439" mass="49746">MPSCHHEQPRLRGLLAALAGHVLLCAPAASALLVKAGSGTCSMDLEAWAEKRVQLQLKPWAKTGITEGMLQHALEYRPRWRRPGYIELTTVRGKKVLVSDGLDLGTKAWFNYTKRAIAHWPFEEEELKEFKMLFGRGDFPMLLKGDPNADPSLNAPIITNTNNGNFWEVMMPVSWRPQFDVGFEEERTAALRIGAKIPWRQREDVAVWRGVVGCATGCGARGKAYFPQGTLDTCKDDATSDWDANAIGATWGCGDDSWTNSSLSWTHHPRVELVNRFATGKEVNRCGIDVGFHTYQRHGAWLRKRVNRFTMQSWMKPEMTDEETATFKYVFHVGNNGYSDRSWRMFALGAVVLLVDNGWSEWYFSLMKPWVHYIPVKADSSDACEVLQWARKNPAEAQKIADNGREFIEKCMTESFVDLYVAEVVRQMGALWELGDKAK</sequence>
<dbReference type="PANTHER" id="PTHR12203:SF35">
    <property type="entry name" value="PROTEIN O-GLUCOSYLTRANSFERASE 1"/>
    <property type="match status" value="1"/>
</dbReference>
<proteinExistence type="inferred from homology"/>
<dbReference type="GO" id="GO:0016740">
    <property type="term" value="F:transferase activity"/>
    <property type="evidence" value="ECO:0007669"/>
    <property type="project" value="UniProtKB-KW"/>
</dbReference>
<accession>A0A7S1QTX3</accession>
<comment type="similarity">
    <text evidence="1">Belongs to the glycosyltransferase 90 family.</text>
</comment>
<dbReference type="AlphaFoldDB" id="A0A7S1QTX3"/>
<dbReference type="InterPro" id="IPR051091">
    <property type="entry name" value="O-Glucosyltr/Glycosyltrsf_90"/>
</dbReference>
<dbReference type="SMART" id="SM00672">
    <property type="entry name" value="CAP10"/>
    <property type="match status" value="1"/>
</dbReference>
<feature type="domain" description="Glycosyl transferase CAP10" evidence="4">
    <location>
        <begin position="126"/>
        <end position="432"/>
    </location>
</feature>
<evidence type="ECO:0000256" key="2">
    <source>
        <dbReference type="ARBA" id="ARBA00022679"/>
    </source>
</evidence>
<dbReference type="PANTHER" id="PTHR12203">
    <property type="entry name" value="KDEL LYS-ASP-GLU-LEU CONTAINING - RELATED"/>
    <property type="match status" value="1"/>
</dbReference>
<keyword evidence="3" id="KW-0732">Signal</keyword>
<gene>
    <name evidence="5" type="ORF">ACAT0790_LOCUS30481</name>
</gene>
<evidence type="ECO:0000256" key="1">
    <source>
        <dbReference type="ARBA" id="ARBA00010118"/>
    </source>
</evidence>
<name>A0A7S1QTX3_ALECA</name>
<evidence type="ECO:0000259" key="4">
    <source>
        <dbReference type="SMART" id="SM00672"/>
    </source>
</evidence>
<keyword evidence="2" id="KW-0808">Transferase</keyword>
<dbReference type="EMBL" id="HBGE01050422">
    <property type="protein sequence ID" value="CAD9148273.1"/>
    <property type="molecule type" value="Transcribed_RNA"/>
</dbReference>
<organism evidence="5">
    <name type="scientific">Alexandrium catenella</name>
    <name type="common">Red tide dinoflagellate</name>
    <name type="synonym">Gonyaulax catenella</name>
    <dbReference type="NCBI Taxonomy" id="2925"/>
    <lineage>
        <taxon>Eukaryota</taxon>
        <taxon>Sar</taxon>
        <taxon>Alveolata</taxon>
        <taxon>Dinophyceae</taxon>
        <taxon>Gonyaulacales</taxon>
        <taxon>Pyrocystaceae</taxon>
        <taxon>Alexandrium</taxon>
    </lineage>
</organism>
<evidence type="ECO:0000313" key="5">
    <source>
        <dbReference type="EMBL" id="CAD9148273.1"/>
    </source>
</evidence>
<protein>
    <recommendedName>
        <fullName evidence="4">Glycosyl transferase CAP10 domain-containing protein</fullName>
    </recommendedName>
</protein>
<dbReference type="InterPro" id="IPR006598">
    <property type="entry name" value="CAP10"/>
</dbReference>
<dbReference type="Pfam" id="PF05686">
    <property type="entry name" value="Glyco_transf_90"/>
    <property type="match status" value="1"/>
</dbReference>
<feature type="chain" id="PRO_5030515443" description="Glycosyl transferase CAP10 domain-containing protein" evidence="3">
    <location>
        <begin position="32"/>
        <end position="439"/>
    </location>
</feature>
<evidence type="ECO:0000256" key="3">
    <source>
        <dbReference type="SAM" id="SignalP"/>
    </source>
</evidence>
<reference evidence="5" key="1">
    <citation type="submission" date="2021-01" db="EMBL/GenBank/DDBJ databases">
        <authorList>
            <person name="Corre E."/>
            <person name="Pelletier E."/>
            <person name="Niang G."/>
            <person name="Scheremetjew M."/>
            <person name="Finn R."/>
            <person name="Kale V."/>
            <person name="Holt S."/>
            <person name="Cochrane G."/>
            <person name="Meng A."/>
            <person name="Brown T."/>
            <person name="Cohen L."/>
        </authorList>
    </citation>
    <scope>NUCLEOTIDE SEQUENCE</scope>
    <source>
        <strain evidence="5">OF101</strain>
    </source>
</reference>